<organism evidence="1">
    <name type="scientific">marine sediment metagenome</name>
    <dbReference type="NCBI Taxonomy" id="412755"/>
    <lineage>
        <taxon>unclassified sequences</taxon>
        <taxon>metagenomes</taxon>
        <taxon>ecological metagenomes</taxon>
    </lineage>
</organism>
<evidence type="ECO:0000313" key="1">
    <source>
        <dbReference type="EMBL" id="KKL84285.1"/>
    </source>
</evidence>
<comment type="caution">
    <text evidence="1">The sequence shown here is derived from an EMBL/GenBank/DDBJ whole genome shotgun (WGS) entry which is preliminary data.</text>
</comment>
<gene>
    <name evidence="1" type="ORF">LCGC14_1966230</name>
</gene>
<protein>
    <submittedName>
        <fullName evidence="1">Uncharacterized protein</fullName>
    </submittedName>
</protein>
<proteinExistence type="predicted"/>
<dbReference type="AlphaFoldDB" id="A0A0F9HRK6"/>
<reference evidence="1" key="1">
    <citation type="journal article" date="2015" name="Nature">
        <title>Complex archaea that bridge the gap between prokaryotes and eukaryotes.</title>
        <authorList>
            <person name="Spang A."/>
            <person name="Saw J.H."/>
            <person name="Jorgensen S.L."/>
            <person name="Zaremba-Niedzwiedzka K."/>
            <person name="Martijn J."/>
            <person name="Lind A.E."/>
            <person name="van Eijk R."/>
            <person name="Schleper C."/>
            <person name="Guy L."/>
            <person name="Ettema T.J."/>
        </authorList>
    </citation>
    <scope>NUCLEOTIDE SEQUENCE</scope>
</reference>
<feature type="non-terminal residue" evidence="1">
    <location>
        <position position="1"/>
    </location>
</feature>
<name>A0A0F9HRK6_9ZZZZ</name>
<sequence>KIVKIDSIGTVTNIWSDDWADNLPGNPKGWSTTVFASFAIFNGDLIICNGVNKPVLVGPSLNAVYLNDLATGSNANVPTARFVVAHGRYLIMAGSLVDGEEDRLFISATDVSGTWLNDPDPNDAVNVDLGSRVPSGSNVIKGLGRFRDKLMVMFENAVLPGVIGTFSDSIFDSSGVLVTAGVHTPKFEDALENIGAISHRIIQTIGEDMLFGDSAGVSGVKRALITGAITSNRVSQLIDPAFLTAIKNIDITAALEDRVWSIWDSNSRNYMLFVPNSSIADNTTETRCFVFKKNKGLKIEAWQDWRNWNFRSGCRSALKNIFLTEGTQVFLLGDEQDNKIFKDFEGDQEMWDDDKPWSDYTGWNPVGDVNDSGIPIKFVWELPWSDNNERFLTKNTRYINLDTVGDNRFTLEMYTDNIFKDRSDPGEDWEEDPLKFDDSLGWDVDVLDPTLTMEFEGGDAPGFGGDEFGEDFGGGRPTRLEKLYAWTAKYKIEKLRMHGDAIKELKFISITLAYLLGSPRR</sequence>
<dbReference type="EMBL" id="LAZR01021743">
    <property type="protein sequence ID" value="KKL84285.1"/>
    <property type="molecule type" value="Genomic_DNA"/>
</dbReference>
<accession>A0A0F9HRK6</accession>